<dbReference type="Pfam" id="PF14543">
    <property type="entry name" value="TAXi_N"/>
    <property type="match status" value="1"/>
</dbReference>
<keyword evidence="3" id="KW-0472">Membrane</keyword>
<dbReference type="AlphaFoldDB" id="A0ABD3BI99"/>
<dbReference type="Gene3D" id="2.40.70.10">
    <property type="entry name" value="Acid Proteases"/>
    <property type="match status" value="2"/>
</dbReference>
<comment type="similarity">
    <text evidence="1">Belongs to the peptidase A1 family.</text>
</comment>
<dbReference type="PANTHER" id="PTHR13683:SF806">
    <property type="entry name" value="EUKARYOTIC ASPARTYL PROTEASE FAMILY PROTEIN"/>
    <property type="match status" value="1"/>
</dbReference>
<protein>
    <recommendedName>
        <fullName evidence="4">Peptidase A1 domain-containing protein</fullName>
    </recommendedName>
</protein>
<dbReference type="PANTHER" id="PTHR13683">
    <property type="entry name" value="ASPARTYL PROTEASES"/>
    <property type="match status" value="1"/>
</dbReference>
<evidence type="ECO:0000313" key="5">
    <source>
        <dbReference type="EMBL" id="KAL3616517.1"/>
    </source>
</evidence>
<evidence type="ECO:0000256" key="2">
    <source>
        <dbReference type="PIRSR" id="PIRSR601461-1"/>
    </source>
</evidence>
<dbReference type="SUPFAM" id="SSF50630">
    <property type="entry name" value="Acid proteases"/>
    <property type="match status" value="1"/>
</dbReference>
<organism evidence="5 6">
    <name type="scientific">Castilleja foliolosa</name>
    <dbReference type="NCBI Taxonomy" id="1961234"/>
    <lineage>
        <taxon>Eukaryota</taxon>
        <taxon>Viridiplantae</taxon>
        <taxon>Streptophyta</taxon>
        <taxon>Embryophyta</taxon>
        <taxon>Tracheophyta</taxon>
        <taxon>Spermatophyta</taxon>
        <taxon>Magnoliopsida</taxon>
        <taxon>eudicotyledons</taxon>
        <taxon>Gunneridae</taxon>
        <taxon>Pentapetalae</taxon>
        <taxon>asterids</taxon>
        <taxon>lamiids</taxon>
        <taxon>Lamiales</taxon>
        <taxon>Orobanchaceae</taxon>
        <taxon>Pedicularideae</taxon>
        <taxon>Castillejinae</taxon>
        <taxon>Castilleja</taxon>
    </lineage>
</organism>
<dbReference type="InterPro" id="IPR032799">
    <property type="entry name" value="TAXi_C"/>
</dbReference>
<reference evidence="6" key="1">
    <citation type="journal article" date="2024" name="IScience">
        <title>Strigolactones Initiate the Formation of Haustorium-like Structures in Castilleja.</title>
        <authorList>
            <person name="Buerger M."/>
            <person name="Peterson D."/>
            <person name="Chory J."/>
        </authorList>
    </citation>
    <scope>NUCLEOTIDE SEQUENCE [LARGE SCALE GENOMIC DNA]</scope>
</reference>
<feature type="transmembrane region" description="Helical" evidence="3">
    <location>
        <begin position="7"/>
        <end position="29"/>
    </location>
</feature>
<keyword evidence="3" id="KW-1133">Transmembrane helix</keyword>
<keyword evidence="6" id="KW-1185">Reference proteome</keyword>
<dbReference type="EMBL" id="JAVIJP010000092">
    <property type="protein sequence ID" value="KAL3616517.1"/>
    <property type="molecule type" value="Genomic_DNA"/>
</dbReference>
<proteinExistence type="inferred from homology"/>
<dbReference type="Proteomes" id="UP001632038">
    <property type="component" value="Unassembled WGS sequence"/>
</dbReference>
<dbReference type="InterPro" id="IPR033121">
    <property type="entry name" value="PEPTIDASE_A1"/>
</dbReference>
<evidence type="ECO:0000259" key="4">
    <source>
        <dbReference type="PROSITE" id="PS51767"/>
    </source>
</evidence>
<dbReference type="Pfam" id="PF14541">
    <property type="entry name" value="TAXi_C"/>
    <property type="match status" value="1"/>
</dbReference>
<evidence type="ECO:0000256" key="1">
    <source>
        <dbReference type="ARBA" id="ARBA00007447"/>
    </source>
</evidence>
<dbReference type="InterPro" id="IPR032861">
    <property type="entry name" value="TAXi_N"/>
</dbReference>
<dbReference type="PROSITE" id="PS51767">
    <property type="entry name" value="PEPTIDASE_A1"/>
    <property type="match status" value="1"/>
</dbReference>
<accession>A0ABD3BI99</accession>
<evidence type="ECO:0000313" key="6">
    <source>
        <dbReference type="Proteomes" id="UP001632038"/>
    </source>
</evidence>
<evidence type="ECO:0000256" key="3">
    <source>
        <dbReference type="SAM" id="Phobius"/>
    </source>
</evidence>
<dbReference type="InterPro" id="IPR001461">
    <property type="entry name" value="Aspartic_peptidase_A1"/>
</dbReference>
<sequence length="461" mass="52172">MTTFNCFFHLILKIMLYSSFLLILISYFLEKSVALQSHFETVEPAPKCKRFTDSKEMPKSTFEVFDIYGPCSPAAAGTSPMNKPSPHDILHLDRLRVKALHNRFKYDSRFQDTKEATRDLLVLFSYGNHAIRIGLGTPPQFQTLIFDTGSAITWSNGFNYYASSSSEIISCDSPSCTWYLPHHTCEMFYSKNTCFYNIGYLDGSNTKGAFIEDNFTIPQTGDWFSFVFGCATEVNGEYSNANGILGLSRDKVSFVSQTEDIYNEIFSYCFPSSPSSTGFLKLGKRDYPDNVKFTRLITDPSYPSFYFINIISISVGGVDLSKNDDQFDLSFPGTVIDTGTVISRLPMYEYIKMRNEFQKQMAYFGYLMVQSPRRLFDTCYYNIADRVVPTITFTFEGDVNVDMDASTTLYTLEDSKISCLAFAGNSKGDLMAVFGNFQQKTLEVVYDVSKGLLGFSHQGCY</sequence>
<feature type="active site" evidence="2">
    <location>
        <position position="337"/>
    </location>
</feature>
<name>A0ABD3BI99_9LAMI</name>
<feature type="active site" evidence="2">
    <location>
        <position position="147"/>
    </location>
</feature>
<keyword evidence="3" id="KW-0812">Transmembrane</keyword>
<comment type="caution">
    <text evidence="5">The sequence shown here is derived from an EMBL/GenBank/DDBJ whole genome shotgun (WGS) entry which is preliminary data.</text>
</comment>
<gene>
    <name evidence="5" type="ORF">CASFOL_039907</name>
</gene>
<feature type="domain" description="Peptidase A1" evidence="4">
    <location>
        <begin position="129"/>
        <end position="456"/>
    </location>
</feature>
<dbReference type="InterPro" id="IPR021109">
    <property type="entry name" value="Peptidase_aspartic_dom_sf"/>
</dbReference>